<evidence type="ECO:0000313" key="11">
    <source>
        <dbReference type="Proteomes" id="UP000694865"/>
    </source>
</evidence>
<protein>
    <submittedName>
        <fullName evidence="12">STAM-binding protein-like A-like</fullName>
    </submittedName>
</protein>
<keyword evidence="7" id="KW-0862">Zinc</keyword>
<dbReference type="SMART" id="SM00232">
    <property type="entry name" value="JAB_MPN"/>
    <property type="match status" value="1"/>
</dbReference>
<dbReference type="InterPro" id="IPR015063">
    <property type="entry name" value="USP8_dimer"/>
</dbReference>
<keyword evidence="9" id="KW-0175">Coiled coil</keyword>
<keyword evidence="4" id="KW-0479">Metal-binding</keyword>
<evidence type="ECO:0000313" key="12">
    <source>
        <dbReference type="RefSeq" id="XP_002741913.1"/>
    </source>
</evidence>
<evidence type="ECO:0000256" key="4">
    <source>
        <dbReference type="ARBA" id="ARBA00022723"/>
    </source>
</evidence>
<dbReference type="CDD" id="cd08066">
    <property type="entry name" value="MPN_AMSH_like"/>
    <property type="match status" value="1"/>
</dbReference>
<dbReference type="Pfam" id="PF08969">
    <property type="entry name" value="USP8_dimer"/>
    <property type="match status" value="1"/>
</dbReference>
<name>A0ABM0H170_SACKO</name>
<gene>
    <name evidence="12" type="primary">LOC100371083</name>
</gene>
<evidence type="ECO:0000256" key="2">
    <source>
        <dbReference type="ARBA" id="ARBA00010981"/>
    </source>
</evidence>
<evidence type="ECO:0000259" key="10">
    <source>
        <dbReference type="PROSITE" id="PS50249"/>
    </source>
</evidence>
<feature type="domain" description="MPN" evidence="10">
    <location>
        <begin position="332"/>
        <end position="460"/>
    </location>
</feature>
<keyword evidence="8" id="KW-0482">Metalloprotease</keyword>
<evidence type="ECO:0000256" key="6">
    <source>
        <dbReference type="ARBA" id="ARBA00022801"/>
    </source>
</evidence>
<dbReference type="InterPro" id="IPR037518">
    <property type="entry name" value="MPN"/>
</dbReference>
<keyword evidence="5" id="KW-0833">Ubl conjugation pathway</keyword>
<dbReference type="PANTHER" id="PTHR12947">
    <property type="entry name" value="AMSH-LIKE PROTEASE"/>
    <property type="match status" value="1"/>
</dbReference>
<dbReference type="InterPro" id="IPR000555">
    <property type="entry name" value="JAMM/MPN+_dom"/>
</dbReference>
<comment type="cofactor">
    <cofactor evidence="1">
        <name>Zn(2+)</name>
        <dbReference type="ChEBI" id="CHEBI:29105"/>
    </cofactor>
</comment>
<evidence type="ECO:0000256" key="3">
    <source>
        <dbReference type="ARBA" id="ARBA00022670"/>
    </source>
</evidence>
<evidence type="ECO:0000256" key="8">
    <source>
        <dbReference type="ARBA" id="ARBA00023049"/>
    </source>
</evidence>
<keyword evidence="11" id="KW-1185">Reference proteome</keyword>
<dbReference type="Gene3D" id="1.20.58.80">
    <property type="entry name" value="Phosphotransferase system, lactose/cellobiose-type IIA subunit"/>
    <property type="match status" value="1"/>
</dbReference>
<dbReference type="InterPro" id="IPR044098">
    <property type="entry name" value="STAMBP/STALP-like_MPN"/>
</dbReference>
<keyword evidence="3" id="KW-0645">Protease</keyword>
<feature type="coiled-coil region" evidence="9">
    <location>
        <begin position="104"/>
        <end position="172"/>
    </location>
</feature>
<dbReference type="SUPFAM" id="SSF140856">
    <property type="entry name" value="USP8 N-terminal domain-like"/>
    <property type="match status" value="1"/>
</dbReference>
<proteinExistence type="inferred from homology"/>
<reference evidence="12" key="1">
    <citation type="submission" date="2025-08" db="UniProtKB">
        <authorList>
            <consortium name="RefSeq"/>
        </authorList>
    </citation>
    <scope>IDENTIFICATION</scope>
    <source>
        <tissue evidence="12">Testes</tissue>
    </source>
</reference>
<dbReference type="PROSITE" id="PS50249">
    <property type="entry name" value="MPN"/>
    <property type="match status" value="1"/>
</dbReference>
<dbReference type="PANTHER" id="PTHR12947:SF13">
    <property type="entry name" value="FI19924P1"/>
    <property type="match status" value="1"/>
</dbReference>
<dbReference type="RefSeq" id="XP_002741913.1">
    <property type="nucleotide sequence ID" value="XM_002741867.2"/>
</dbReference>
<accession>A0ABM0H170</accession>
<dbReference type="Pfam" id="PF01398">
    <property type="entry name" value="JAB"/>
    <property type="match status" value="1"/>
</dbReference>
<evidence type="ECO:0000256" key="5">
    <source>
        <dbReference type="ARBA" id="ARBA00022786"/>
    </source>
</evidence>
<sequence>MSAVDNHDPGERVRALFNAGSKVEVDSNIPVKRYFRSGIEIIRMANVYYEEGELESAFILYSKFITLFVEKLPKHPGYKEATHQDKSVNKTKLKLVFPKAEDVKTRLKKRYENELAIIQEQEKKKQAELAKQQEAERLRKEEEARKREEIRKQLEEEEKKQFEKQKAQILHEDESFIEKEKERQRQIEIDRRLAIELDKENKIAKKPEKQVTPAIVGGTAAVGGGINAAVPSAPPESVVHLPATRPATAPPQGGSSTAWSPYGAVSPSVLNAYNSNFSPPPPPAYASVVSPKGILKEEEPSTIVSVPPSVDRSTKPSTEVENYNNAYGLRQVVVPQEVMVKFLNLALPNTNRNVETCGILAGKLCQNAFLITHVIVPKQSGTSDSCTTVNEEDIFDYQDTHDLITLGWIHTHPSQTAFLSSIDLHTHCGYQLMMPEAIAIVCAPKHQETGIFMLTPSHGLDYIANCRTSGFHPHPKEPPLFENSQHVTITADKGVTLVDLRK</sequence>
<keyword evidence="6" id="KW-0378">Hydrolase</keyword>
<evidence type="ECO:0000256" key="1">
    <source>
        <dbReference type="ARBA" id="ARBA00001947"/>
    </source>
</evidence>
<dbReference type="Proteomes" id="UP000694865">
    <property type="component" value="Unplaced"/>
</dbReference>
<dbReference type="GeneID" id="100371083"/>
<comment type="similarity">
    <text evidence="2">Belongs to the peptidase M67C family.</text>
</comment>
<organism evidence="11 12">
    <name type="scientific">Saccoglossus kowalevskii</name>
    <name type="common">Acorn worm</name>
    <dbReference type="NCBI Taxonomy" id="10224"/>
    <lineage>
        <taxon>Eukaryota</taxon>
        <taxon>Metazoa</taxon>
        <taxon>Hemichordata</taxon>
        <taxon>Enteropneusta</taxon>
        <taxon>Harrimaniidae</taxon>
        <taxon>Saccoglossus</taxon>
    </lineage>
</organism>
<dbReference type="Gene3D" id="3.40.140.10">
    <property type="entry name" value="Cytidine Deaminase, domain 2"/>
    <property type="match status" value="1"/>
</dbReference>
<dbReference type="SUPFAM" id="SSF102712">
    <property type="entry name" value="JAB1/MPN domain"/>
    <property type="match status" value="1"/>
</dbReference>
<evidence type="ECO:0000256" key="9">
    <source>
        <dbReference type="SAM" id="Coils"/>
    </source>
</evidence>
<evidence type="ECO:0000256" key="7">
    <source>
        <dbReference type="ARBA" id="ARBA00022833"/>
    </source>
</evidence>